<dbReference type="AlphaFoldDB" id="A0A934RE34"/>
<feature type="compositionally biased region" description="Basic and acidic residues" evidence="2">
    <location>
        <begin position="341"/>
        <end position="353"/>
    </location>
</feature>
<reference evidence="4" key="1">
    <citation type="submission" date="2021-01" db="EMBL/GenBank/DDBJ databases">
        <title>Modified the classification status of verrucomicrobia.</title>
        <authorList>
            <person name="Feng X."/>
        </authorList>
    </citation>
    <scope>NUCLEOTIDE SEQUENCE</scope>
    <source>
        <strain evidence="4">KCTC 22201</strain>
    </source>
</reference>
<feature type="signal peptide" evidence="3">
    <location>
        <begin position="1"/>
        <end position="20"/>
    </location>
</feature>
<proteinExistence type="predicted"/>
<dbReference type="RefSeq" id="WP_200279060.1">
    <property type="nucleotide sequence ID" value="NZ_JAENII010000007.1"/>
</dbReference>
<accession>A0A934RE34</accession>
<keyword evidence="1" id="KW-0175">Coiled coil</keyword>
<dbReference type="InterPro" id="IPR029045">
    <property type="entry name" value="ClpP/crotonase-like_dom_sf"/>
</dbReference>
<dbReference type="InterPro" id="IPR023562">
    <property type="entry name" value="ClpP/TepA"/>
</dbReference>
<comment type="caution">
    <text evidence="4">The sequence shown here is derived from an EMBL/GenBank/DDBJ whole genome shotgun (WGS) entry which is preliminary data.</text>
</comment>
<evidence type="ECO:0000313" key="5">
    <source>
        <dbReference type="Proteomes" id="UP000658278"/>
    </source>
</evidence>
<protein>
    <submittedName>
        <fullName evidence="4">ATP-dependent Clp protease proteolytic subunit</fullName>
    </submittedName>
</protein>
<feature type="region of interest" description="Disordered" evidence="2">
    <location>
        <begin position="341"/>
        <end position="368"/>
    </location>
</feature>
<name>A0A934RE34_9BACT</name>
<dbReference type="Pfam" id="PF00574">
    <property type="entry name" value="CLP_protease"/>
    <property type="match status" value="1"/>
</dbReference>
<keyword evidence="3" id="KW-0732">Signal</keyword>
<organism evidence="4 5">
    <name type="scientific">Haloferula rosea</name>
    <dbReference type="NCBI Taxonomy" id="490093"/>
    <lineage>
        <taxon>Bacteria</taxon>
        <taxon>Pseudomonadati</taxon>
        <taxon>Verrucomicrobiota</taxon>
        <taxon>Verrucomicrobiia</taxon>
        <taxon>Verrucomicrobiales</taxon>
        <taxon>Verrucomicrobiaceae</taxon>
        <taxon>Haloferula</taxon>
    </lineage>
</organism>
<keyword evidence="4" id="KW-0645">Protease</keyword>
<dbReference type="EMBL" id="JAENII010000007">
    <property type="protein sequence ID" value="MBK1827529.1"/>
    <property type="molecule type" value="Genomic_DNA"/>
</dbReference>
<dbReference type="Gene3D" id="3.90.226.10">
    <property type="entry name" value="2-enoyl-CoA Hydratase, Chain A, domain 1"/>
    <property type="match status" value="1"/>
</dbReference>
<evidence type="ECO:0000313" key="4">
    <source>
        <dbReference type="EMBL" id="MBK1827529.1"/>
    </source>
</evidence>
<feature type="compositionally biased region" description="Polar residues" evidence="2">
    <location>
        <begin position="354"/>
        <end position="365"/>
    </location>
</feature>
<gene>
    <name evidence="4" type="ORF">JIN81_10895</name>
</gene>
<sequence length="399" mass="45634">MYRSILQLTLVLSLAPSLLAEDEKVNASDERQRLELENSLIDERTRFETAGMRAEIERLKAEKELLTARLNLASAKRRSTDLKNHATLELEKQRLEREAAISKARADKLEGRLKAAQAQSSLRISRLQNEIQRLEMEKKRHNYADAETQYLLNPLRPDGTLVISDRRIALNETITTSTADYITDRIHYYNNASREYPIFIVIDECPGGSVMAGCRIQQAMKASDAPVHVVVKSFAASMAAAITTLAEESYAYPDAMILHHQISWDHRTERNLTEQKDFLKNCNRWWNRFGTPIAEHMGITSEEFIRRMYAHSSSGDWREFAPEAKQLKWIKHVVNAIEESSFVKHPDARDSPRTDSSTPSANGVQQGVDATGKPIMILPRINPLDVYFLYNPDGYYRQR</sequence>
<feature type="coiled-coil region" evidence="1">
    <location>
        <begin position="17"/>
        <end position="149"/>
    </location>
</feature>
<evidence type="ECO:0000256" key="2">
    <source>
        <dbReference type="SAM" id="MobiDB-lite"/>
    </source>
</evidence>
<dbReference type="GO" id="GO:0008233">
    <property type="term" value="F:peptidase activity"/>
    <property type="evidence" value="ECO:0007669"/>
    <property type="project" value="UniProtKB-KW"/>
</dbReference>
<keyword evidence="5" id="KW-1185">Reference proteome</keyword>
<feature type="chain" id="PRO_5037097167" evidence="3">
    <location>
        <begin position="21"/>
        <end position="399"/>
    </location>
</feature>
<evidence type="ECO:0000256" key="1">
    <source>
        <dbReference type="SAM" id="Coils"/>
    </source>
</evidence>
<dbReference type="SUPFAM" id="SSF52096">
    <property type="entry name" value="ClpP/crotonase"/>
    <property type="match status" value="1"/>
</dbReference>
<dbReference type="GO" id="GO:0006508">
    <property type="term" value="P:proteolysis"/>
    <property type="evidence" value="ECO:0007669"/>
    <property type="project" value="UniProtKB-KW"/>
</dbReference>
<evidence type="ECO:0000256" key="3">
    <source>
        <dbReference type="SAM" id="SignalP"/>
    </source>
</evidence>
<dbReference type="Proteomes" id="UP000658278">
    <property type="component" value="Unassembled WGS sequence"/>
</dbReference>
<keyword evidence="4" id="KW-0378">Hydrolase</keyword>